<accession>A0A2U8E403</accession>
<gene>
    <name evidence="1" type="ORF">CKA38_10660</name>
</gene>
<dbReference type="OrthoDB" id="196305at2"/>
<dbReference type="SMART" id="SM00938">
    <property type="entry name" value="P-II"/>
    <property type="match status" value="1"/>
</dbReference>
<dbReference type="InterPro" id="IPR015867">
    <property type="entry name" value="N-reg_PII/ATP_PRibTrfase_C"/>
</dbReference>
<dbReference type="AlphaFoldDB" id="A0A2U8E403"/>
<protein>
    <recommendedName>
        <fullName evidence="3">Transcriptional regulator</fullName>
    </recommendedName>
</protein>
<dbReference type="PRINTS" id="PR00340">
    <property type="entry name" value="PIIGLNB"/>
</dbReference>
<dbReference type="Proteomes" id="UP000244896">
    <property type="component" value="Chromosome"/>
</dbReference>
<dbReference type="GO" id="GO:0005524">
    <property type="term" value="F:ATP binding"/>
    <property type="evidence" value="ECO:0007669"/>
    <property type="project" value="TreeGrafter"/>
</dbReference>
<evidence type="ECO:0008006" key="3">
    <source>
        <dbReference type="Google" id="ProtNLM"/>
    </source>
</evidence>
<dbReference type="GO" id="GO:0005829">
    <property type="term" value="C:cytosol"/>
    <property type="evidence" value="ECO:0007669"/>
    <property type="project" value="TreeGrafter"/>
</dbReference>
<dbReference type="PROSITE" id="PS51343">
    <property type="entry name" value="PII_GLNB_DOM"/>
    <property type="match status" value="1"/>
</dbReference>
<evidence type="ECO:0000313" key="2">
    <source>
        <dbReference type="Proteomes" id="UP000244896"/>
    </source>
</evidence>
<dbReference type="KEGG" id="elut:CKA38_10660"/>
<dbReference type="RefSeq" id="WP_108825459.1">
    <property type="nucleotide sequence ID" value="NZ_CP023004.1"/>
</dbReference>
<keyword evidence="2" id="KW-1185">Reference proteome</keyword>
<dbReference type="Pfam" id="PF00543">
    <property type="entry name" value="P-II"/>
    <property type="match status" value="1"/>
</dbReference>
<organism evidence="1 2">
    <name type="scientific">Ereboglobus luteus</name>
    <dbReference type="NCBI Taxonomy" id="1796921"/>
    <lineage>
        <taxon>Bacteria</taxon>
        <taxon>Pseudomonadati</taxon>
        <taxon>Verrucomicrobiota</taxon>
        <taxon>Opitutia</taxon>
        <taxon>Opitutales</taxon>
        <taxon>Opitutaceae</taxon>
        <taxon>Ereboglobus</taxon>
    </lineage>
</organism>
<name>A0A2U8E403_9BACT</name>
<dbReference type="PANTHER" id="PTHR30115">
    <property type="entry name" value="NITROGEN REGULATORY PROTEIN P-II"/>
    <property type="match status" value="1"/>
</dbReference>
<dbReference type="EMBL" id="CP023004">
    <property type="protein sequence ID" value="AWI09648.1"/>
    <property type="molecule type" value="Genomic_DNA"/>
</dbReference>
<dbReference type="InterPro" id="IPR002187">
    <property type="entry name" value="N-reg_PII"/>
</dbReference>
<dbReference type="InterPro" id="IPR011322">
    <property type="entry name" value="N-reg_PII-like_a/b"/>
</dbReference>
<reference evidence="1 2" key="1">
    <citation type="journal article" date="2018" name="Syst. Appl. Microbiol.">
        <title>Ereboglobus luteus gen. nov. sp. nov. from cockroach guts, and new insights into the oxygen relationship of the genera Opitutus and Didymococcus (Verrucomicrobia: Opitutaceae).</title>
        <authorList>
            <person name="Tegtmeier D."/>
            <person name="Belitz A."/>
            <person name="Radek R."/>
            <person name="Heimerl T."/>
            <person name="Brune A."/>
        </authorList>
    </citation>
    <scope>NUCLEOTIDE SEQUENCE [LARGE SCALE GENOMIC DNA]</scope>
    <source>
        <strain evidence="1 2">Ho45</strain>
    </source>
</reference>
<dbReference type="GO" id="GO:0006808">
    <property type="term" value="P:regulation of nitrogen utilization"/>
    <property type="evidence" value="ECO:0007669"/>
    <property type="project" value="InterPro"/>
</dbReference>
<sequence>MKNIVAFIRPSKEDAVRQALHEMPGVTGATFSDVRGFGRGRGHDQSASSRDEALVGTLRKVRIDLMVPDKHADSIALGIAVAARTGNRGDGKVYILSAEKALRISTGETGAIAV</sequence>
<dbReference type="Gene3D" id="3.30.70.120">
    <property type="match status" value="1"/>
</dbReference>
<proteinExistence type="predicted"/>
<dbReference type="GO" id="GO:0030234">
    <property type="term" value="F:enzyme regulator activity"/>
    <property type="evidence" value="ECO:0007669"/>
    <property type="project" value="InterPro"/>
</dbReference>
<dbReference type="PANTHER" id="PTHR30115:SF11">
    <property type="entry name" value="NITROGEN REGULATORY PROTEIN P-II HOMOLOG"/>
    <property type="match status" value="1"/>
</dbReference>
<evidence type="ECO:0000313" key="1">
    <source>
        <dbReference type="EMBL" id="AWI09648.1"/>
    </source>
</evidence>
<dbReference type="SUPFAM" id="SSF54913">
    <property type="entry name" value="GlnB-like"/>
    <property type="match status" value="1"/>
</dbReference>